<proteinExistence type="predicted"/>
<dbReference type="EMBL" id="VUYU01000033">
    <property type="protein sequence ID" value="NHZ37741.1"/>
    <property type="molecule type" value="Genomic_DNA"/>
</dbReference>
<protein>
    <submittedName>
        <fullName evidence="1">DUF1963 domain-containing protein</fullName>
    </submittedName>
</protein>
<sequence>MDKCCGKLKKASRALSRTDKSSPALRQYGGNLTMFRVKALTPVSVCYLRKMIAMNIEALASMIPVSGELAPLTAHLDYLRDIAQPCIEISLLESVAPAPAASRFGGVPMVPAGFAWPAHAVGPYRFLGQVNFGDISSPSALPGTGMLSLFYAEDEDGVCFWGDPDFVVAYYWDDPEQLAQFIGGDGDPVQHSVAIDFKAGMSIPRHYELRNDWPFEHYSEEADRVLSALSPFAADDYLLGYPSFDSLAYDPTPEKDWVSLLTLVSHEALQWCWQDGAKLMVFIHKDRLKEADFSELRCDAG</sequence>
<dbReference type="Gene3D" id="2.30.320.10">
    <property type="entry name" value="YwqG-like"/>
    <property type="match status" value="1"/>
</dbReference>
<dbReference type="SUPFAM" id="SSF103032">
    <property type="entry name" value="Hypothetical protein YwqG"/>
    <property type="match status" value="1"/>
</dbReference>
<dbReference type="Pfam" id="PF09234">
    <property type="entry name" value="DUF1963"/>
    <property type="match status" value="1"/>
</dbReference>
<evidence type="ECO:0000313" key="2">
    <source>
        <dbReference type="Proteomes" id="UP000785613"/>
    </source>
</evidence>
<dbReference type="InterPro" id="IPR035948">
    <property type="entry name" value="YwqG-like_sf"/>
</dbReference>
<dbReference type="PANTHER" id="PTHR36436:SF6">
    <property type="entry name" value="SLL5081 PROTEIN"/>
    <property type="match status" value="1"/>
</dbReference>
<keyword evidence="2" id="KW-1185">Reference proteome</keyword>
<reference evidence="1 2" key="1">
    <citation type="submission" date="2019-09" db="EMBL/GenBank/DDBJ databases">
        <title>Taxonomy of Antarctic Massilia spp.: description of Massilia rubra sp. nov., Massilia aquatica sp. nov., Massilia mucilaginosa sp. nov., Massilia frigida sp. nov. isolated from streams, lakes and regoliths.</title>
        <authorList>
            <person name="Holochova P."/>
            <person name="Sedlacek I."/>
            <person name="Kralova S."/>
            <person name="Maslanova I."/>
            <person name="Busse H.-J."/>
            <person name="Stankova E."/>
            <person name="Vrbovska V."/>
            <person name="Kovarovic V."/>
            <person name="Bartak M."/>
            <person name="Svec P."/>
            <person name="Pantucek R."/>
        </authorList>
    </citation>
    <scope>NUCLEOTIDE SEQUENCE [LARGE SCALE GENOMIC DNA]</scope>
    <source>
        <strain evidence="1 2">CCM 8692</strain>
    </source>
</reference>
<gene>
    <name evidence="1" type="ORF">F0185_29700</name>
</gene>
<evidence type="ECO:0000313" key="1">
    <source>
        <dbReference type="EMBL" id="NHZ37741.1"/>
    </source>
</evidence>
<accession>A0ABX0M086</accession>
<dbReference type="Proteomes" id="UP000785613">
    <property type="component" value="Unassembled WGS sequence"/>
</dbReference>
<comment type="caution">
    <text evidence="1">The sequence shown here is derived from an EMBL/GenBank/DDBJ whole genome shotgun (WGS) entry which is preliminary data.</text>
</comment>
<name>A0ABX0M086_9BURK</name>
<dbReference type="PANTHER" id="PTHR36436">
    <property type="entry name" value="SLL5081 PROTEIN"/>
    <property type="match status" value="1"/>
</dbReference>
<organism evidence="1 2">
    <name type="scientific">Massilia rubra</name>
    <dbReference type="NCBI Taxonomy" id="2607910"/>
    <lineage>
        <taxon>Bacteria</taxon>
        <taxon>Pseudomonadati</taxon>
        <taxon>Pseudomonadota</taxon>
        <taxon>Betaproteobacteria</taxon>
        <taxon>Burkholderiales</taxon>
        <taxon>Oxalobacteraceae</taxon>
        <taxon>Telluria group</taxon>
        <taxon>Massilia</taxon>
    </lineage>
</organism>
<dbReference type="InterPro" id="IPR015315">
    <property type="entry name" value="DUF1963"/>
</dbReference>